<keyword evidence="3" id="KW-1133">Transmembrane helix</keyword>
<gene>
    <name evidence="5" type="ORF">K432DRAFT_322766</name>
</gene>
<feature type="transmembrane region" description="Helical" evidence="3">
    <location>
        <begin position="279"/>
        <end position="299"/>
    </location>
</feature>
<keyword evidence="3" id="KW-0472">Membrane</keyword>
<dbReference type="PANTHER" id="PTHR11360">
    <property type="entry name" value="MONOCARBOXYLATE TRANSPORTER"/>
    <property type="match status" value="1"/>
</dbReference>
<dbReference type="EMBL" id="KV744866">
    <property type="protein sequence ID" value="OCK83248.1"/>
    <property type="molecule type" value="Genomic_DNA"/>
</dbReference>
<evidence type="ECO:0000256" key="1">
    <source>
        <dbReference type="ARBA" id="ARBA00004141"/>
    </source>
</evidence>
<keyword evidence="3" id="KW-0812">Transmembrane</keyword>
<dbReference type="GO" id="GO:0022857">
    <property type="term" value="F:transmembrane transporter activity"/>
    <property type="evidence" value="ECO:0007669"/>
    <property type="project" value="InterPro"/>
</dbReference>
<sequence length="386" mass="41462">MAVFQASGFTQAFGVFQTHYTSGAGISVAMMPAHEAKNRAAIGAIGSLGGGGIVALFGFFLTPLMANMKSIRLIAFYWHLMLTQGILTGIGSGLLQYPLLNIAPEYFSKRGGKAMGLITASSGLGALAYAPLLTLMLEKLGTRKTLGTMCVVNLITCGVVSWFAQPPRKFEKRNDRRIPWKFFRDPIFVLTIFVHILNTLTINIPNGFGPDFSKALGFGAGTGAILLAANSGIGSLSRIGIGHIADKIGHQNTLSLGMMLTALATWILWLIGAKTEAKWMWYIFIIIHGLAGGAFSTLYSNVNIQVFGHEVYFTVTGVFSSARGVGYIAGVPLAGLIIGKVKDRATVPDEFTGMITYTGVLLLVGTLCMLAIRILDGRRKGWKWIS</sequence>
<feature type="transmembrane region" description="Helical" evidence="3">
    <location>
        <begin position="354"/>
        <end position="375"/>
    </location>
</feature>
<evidence type="ECO:0000259" key="4">
    <source>
        <dbReference type="PROSITE" id="PS50850"/>
    </source>
</evidence>
<dbReference type="Gene3D" id="1.20.1250.20">
    <property type="entry name" value="MFS general substrate transporter like domains"/>
    <property type="match status" value="1"/>
</dbReference>
<dbReference type="AlphaFoldDB" id="A0A8E2EGQ5"/>
<feature type="transmembrane region" description="Helical" evidence="3">
    <location>
        <begin position="253"/>
        <end position="273"/>
    </location>
</feature>
<dbReference type="Pfam" id="PF07690">
    <property type="entry name" value="MFS_1"/>
    <property type="match status" value="1"/>
</dbReference>
<dbReference type="GO" id="GO:0016020">
    <property type="term" value="C:membrane"/>
    <property type="evidence" value="ECO:0007669"/>
    <property type="project" value="UniProtKB-SubCell"/>
</dbReference>
<feature type="transmembrane region" description="Helical" evidence="3">
    <location>
        <begin position="185"/>
        <end position="204"/>
    </location>
</feature>
<feature type="transmembrane region" description="Helical" evidence="3">
    <location>
        <begin position="311"/>
        <end position="334"/>
    </location>
</feature>
<evidence type="ECO:0000313" key="6">
    <source>
        <dbReference type="Proteomes" id="UP000250266"/>
    </source>
</evidence>
<dbReference type="PROSITE" id="PS50850">
    <property type="entry name" value="MFS"/>
    <property type="match status" value="1"/>
</dbReference>
<organism evidence="5 6">
    <name type="scientific">Lepidopterella palustris CBS 459.81</name>
    <dbReference type="NCBI Taxonomy" id="1314670"/>
    <lineage>
        <taxon>Eukaryota</taxon>
        <taxon>Fungi</taxon>
        <taxon>Dikarya</taxon>
        <taxon>Ascomycota</taxon>
        <taxon>Pezizomycotina</taxon>
        <taxon>Dothideomycetes</taxon>
        <taxon>Pleosporomycetidae</taxon>
        <taxon>Mytilinidiales</taxon>
        <taxon>Argynnaceae</taxon>
        <taxon>Lepidopterella</taxon>
    </lineage>
</organism>
<comment type="subcellular location">
    <subcellularLocation>
        <location evidence="1">Membrane</location>
        <topology evidence="1">Multi-pass membrane protein</topology>
    </subcellularLocation>
</comment>
<proteinExistence type="inferred from homology"/>
<dbReference type="SUPFAM" id="SSF103473">
    <property type="entry name" value="MFS general substrate transporter"/>
    <property type="match status" value="1"/>
</dbReference>
<dbReference type="InterPro" id="IPR050327">
    <property type="entry name" value="Proton-linked_MCT"/>
</dbReference>
<evidence type="ECO:0000313" key="5">
    <source>
        <dbReference type="EMBL" id="OCK83248.1"/>
    </source>
</evidence>
<dbReference type="InterPro" id="IPR036259">
    <property type="entry name" value="MFS_trans_sf"/>
</dbReference>
<evidence type="ECO:0000256" key="3">
    <source>
        <dbReference type="SAM" id="Phobius"/>
    </source>
</evidence>
<feature type="transmembrane region" description="Helical" evidence="3">
    <location>
        <begin position="74"/>
        <end position="95"/>
    </location>
</feature>
<dbReference type="Proteomes" id="UP000250266">
    <property type="component" value="Unassembled WGS sequence"/>
</dbReference>
<dbReference type="PANTHER" id="PTHR11360:SF302">
    <property type="entry name" value="MAJOR FACILITATOR SUPERFAMILY (MFS) PROFILE DOMAIN-CONTAINING PROTEIN"/>
    <property type="match status" value="1"/>
</dbReference>
<dbReference type="InterPro" id="IPR011701">
    <property type="entry name" value="MFS"/>
</dbReference>
<feature type="domain" description="Major facilitator superfamily (MFS) profile" evidence="4">
    <location>
        <begin position="187"/>
        <end position="386"/>
    </location>
</feature>
<evidence type="ECO:0000256" key="2">
    <source>
        <dbReference type="ARBA" id="ARBA00006727"/>
    </source>
</evidence>
<name>A0A8E2EGQ5_9PEZI</name>
<comment type="similarity">
    <text evidence="2">Belongs to the major facilitator superfamily. Monocarboxylate porter (TC 2.A.1.13) family.</text>
</comment>
<feature type="transmembrane region" description="Helical" evidence="3">
    <location>
        <begin position="40"/>
        <end position="62"/>
    </location>
</feature>
<feature type="transmembrane region" description="Helical" evidence="3">
    <location>
        <begin position="115"/>
        <end position="134"/>
    </location>
</feature>
<keyword evidence="6" id="KW-1185">Reference proteome</keyword>
<accession>A0A8E2EGQ5</accession>
<dbReference type="InterPro" id="IPR020846">
    <property type="entry name" value="MFS_dom"/>
</dbReference>
<dbReference type="OrthoDB" id="6499973at2759"/>
<protein>
    <submittedName>
        <fullName evidence="5">MFS general substrate transporter</fullName>
    </submittedName>
</protein>
<reference evidence="5 6" key="1">
    <citation type="journal article" date="2016" name="Nat. Commun.">
        <title>Ectomycorrhizal ecology is imprinted in the genome of the dominant symbiotic fungus Cenococcum geophilum.</title>
        <authorList>
            <consortium name="DOE Joint Genome Institute"/>
            <person name="Peter M."/>
            <person name="Kohler A."/>
            <person name="Ohm R.A."/>
            <person name="Kuo A."/>
            <person name="Krutzmann J."/>
            <person name="Morin E."/>
            <person name="Arend M."/>
            <person name="Barry K.W."/>
            <person name="Binder M."/>
            <person name="Choi C."/>
            <person name="Clum A."/>
            <person name="Copeland A."/>
            <person name="Grisel N."/>
            <person name="Haridas S."/>
            <person name="Kipfer T."/>
            <person name="LaButti K."/>
            <person name="Lindquist E."/>
            <person name="Lipzen A."/>
            <person name="Maire R."/>
            <person name="Meier B."/>
            <person name="Mihaltcheva S."/>
            <person name="Molinier V."/>
            <person name="Murat C."/>
            <person name="Poggeler S."/>
            <person name="Quandt C.A."/>
            <person name="Sperisen C."/>
            <person name="Tritt A."/>
            <person name="Tisserant E."/>
            <person name="Crous P.W."/>
            <person name="Henrissat B."/>
            <person name="Nehls U."/>
            <person name="Egli S."/>
            <person name="Spatafora J.W."/>
            <person name="Grigoriev I.V."/>
            <person name="Martin F.M."/>
        </authorList>
    </citation>
    <scope>NUCLEOTIDE SEQUENCE [LARGE SCALE GENOMIC DNA]</scope>
    <source>
        <strain evidence="5 6">CBS 459.81</strain>
    </source>
</reference>
<feature type="transmembrane region" description="Helical" evidence="3">
    <location>
        <begin position="216"/>
        <end position="241"/>
    </location>
</feature>